<dbReference type="Pfam" id="PF02104">
    <property type="entry name" value="SURF1"/>
    <property type="match status" value="1"/>
</dbReference>
<dbReference type="InterPro" id="IPR045214">
    <property type="entry name" value="Surf1/Surf4"/>
</dbReference>
<evidence type="ECO:0000256" key="4">
    <source>
        <dbReference type="ARBA" id="ARBA00023136"/>
    </source>
</evidence>
<feature type="transmembrane region" description="Helical" evidence="6">
    <location>
        <begin position="226"/>
        <end position="246"/>
    </location>
</feature>
<dbReference type="GO" id="GO:0016020">
    <property type="term" value="C:membrane"/>
    <property type="evidence" value="ECO:0007669"/>
    <property type="project" value="UniProtKB-SubCell"/>
</dbReference>
<feature type="transmembrane region" description="Helical" evidence="6">
    <location>
        <begin position="9"/>
        <end position="30"/>
    </location>
</feature>
<evidence type="ECO:0000256" key="3">
    <source>
        <dbReference type="ARBA" id="ARBA00022989"/>
    </source>
</evidence>
<dbReference type="CDD" id="cd06662">
    <property type="entry name" value="SURF1"/>
    <property type="match status" value="1"/>
</dbReference>
<reference evidence="7" key="1">
    <citation type="submission" date="2020-05" db="EMBL/GenBank/DDBJ databases">
        <authorList>
            <person name="Chiriac C."/>
            <person name="Salcher M."/>
            <person name="Ghai R."/>
            <person name="Kavagutti S V."/>
        </authorList>
    </citation>
    <scope>NUCLEOTIDE SEQUENCE</scope>
</reference>
<dbReference type="InterPro" id="IPR002994">
    <property type="entry name" value="Surf1/Shy1"/>
</dbReference>
<evidence type="ECO:0000313" key="7">
    <source>
        <dbReference type="EMBL" id="CAB4618111.1"/>
    </source>
</evidence>
<comment type="subcellular location">
    <subcellularLocation>
        <location evidence="1">Membrane</location>
    </subcellularLocation>
</comment>
<accession>A0A6J6HVG4</accession>
<dbReference type="EMBL" id="CAEZUP010000077">
    <property type="protein sequence ID" value="CAB4618111.1"/>
    <property type="molecule type" value="Genomic_DNA"/>
</dbReference>
<keyword evidence="3 6" id="KW-1133">Transmembrane helix</keyword>
<protein>
    <submittedName>
        <fullName evidence="7">Unannotated protein</fullName>
    </submittedName>
</protein>
<feature type="region of interest" description="Disordered" evidence="5">
    <location>
        <begin position="254"/>
        <end position="286"/>
    </location>
</feature>
<evidence type="ECO:0000256" key="6">
    <source>
        <dbReference type="SAM" id="Phobius"/>
    </source>
</evidence>
<name>A0A6J6HVG4_9ZZZZ</name>
<dbReference type="PROSITE" id="PS50895">
    <property type="entry name" value="SURF1"/>
    <property type="match status" value="1"/>
</dbReference>
<evidence type="ECO:0000256" key="1">
    <source>
        <dbReference type="ARBA" id="ARBA00004370"/>
    </source>
</evidence>
<gene>
    <name evidence="7" type="ORF">UFOPK1835_01548</name>
</gene>
<keyword evidence="4 6" id="KW-0472">Membrane</keyword>
<proteinExistence type="predicted"/>
<sequence>MYRFLLRPLWILSHIFVIGSVILMINLGFWQLGRLDERKESNAFIVEAEKSPAMPIAELLPDGVDTTSGAVDEASYRSVIVTGSYRVDQQVLIPNRTYNGGAGFWVITPIVQADGTAVVINRGWIPYSFTADGPWDEFAPPTGIVSVSGMIRPSQVREESGIVSGPKDPTEGTLRSMARVDIERLGQQIGEELWPLYLNLQQQEPEQTGQLPVPVPRPELSEGPHLGYAGQWFIFSTLTIIVYPLLLRRVARRRQREDNDGTDETSADDGFGAVVDSGTSDASALS</sequence>
<evidence type="ECO:0000256" key="2">
    <source>
        <dbReference type="ARBA" id="ARBA00022692"/>
    </source>
</evidence>
<evidence type="ECO:0000256" key="5">
    <source>
        <dbReference type="SAM" id="MobiDB-lite"/>
    </source>
</evidence>
<keyword evidence="2 6" id="KW-0812">Transmembrane</keyword>
<dbReference type="PANTHER" id="PTHR23427">
    <property type="entry name" value="SURFEIT LOCUS PROTEIN"/>
    <property type="match status" value="1"/>
</dbReference>
<organism evidence="7">
    <name type="scientific">freshwater metagenome</name>
    <dbReference type="NCBI Taxonomy" id="449393"/>
    <lineage>
        <taxon>unclassified sequences</taxon>
        <taxon>metagenomes</taxon>
        <taxon>ecological metagenomes</taxon>
    </lineage>
</organism>
<dbReference type="PANTHER" id="PTHR23427:SF2">
    <property type="entry name" value="SURFEIT LOCUS PROTEIN 1"/>
    <property type="match status" value="1"/>
</dbReference>
<feature type="compositionally biased region" description="Polar residues" evidence="5">
    <location>
        <begin position="277"/>
        <end position="286"/>
    </location>
</feature>
<dbReference type="AlphaFoldDB" id="A0A6J6HVG4"/>